<keyword evidence="3" id="KW-1185">Reference proteome</keyword>
<evidence type="ECO:0000313" key="2">
    <source>
        <dbReference type="EMBL" id="MXP77680.1"/>
    </source>
</evidence>
<evidence type="ECO:0000256" key="1">
    <source>
        <dbReference type="SAM" id="Phobius"/>
    </source>
</evidence>
<accession>A0A7X3SKS7</accession>
<keyword evidence="1" id="KW-0812">Transmembrane</keyword>
<comment type="caution">
    <text evidence="2">The sequence shown here is derived from an EMBL/GenBank/DDBJ whole genome shotgun (WGS) entry which is preliminary data.</text>
</comment>
<feature type="transmembrane region" description="Helical" evidence="1">
    <location>
        <begin position="162"/>
        <end position="182"/>
    </location>
</feature>
<reference evidence="2 3" key="1">
    <citation type="submission" date="2019-12" db="EMBL/GenBank/DDBJ databases">
        <title>Sporaefaciens musculi gen. nov., sp. nov., a novel bacterium isolated from the caecum of an obese mouse.</title>
        <authorList>
            <person name="Rasmussen T.S."/>
            <person name="Streidl T."/>
            <person name="Hitch T.C.A."/>
            <person name="Wortmann E."/>
            <person name="Deptula P."/>
            <person name="Hansen M."/>
            <person name="Nielsen D.S."/>
            <person name="Clavel T."/>
            <person name="Vogensen F.K."/>
        </authorList>
    </citation>
    <scope>NUCLEOTIDE SEQUENCE [LARGE SCALE GENOMIC DNA]</scope>
    <source>
        <strain evidence="2 3">WCA-9-b2</strain>
    </source>
</reference>
<dbReference type="EMBL" id="WUQX01000001">
    <property type="protein sequence ID" value="MXP77680.1"/>
    <property type="molecule type" value="Genomic_DNA"/>
</dbReference>
<gene>
    <name evidence="2" type="ORF">GN277_20700</name>
</gene>
<keyword evidence="1" id="KW-0472">Membrane</keyword>
<protein>
    <submittedName>
        <fullName evidence="2">Uncharacterized protein</fullName>
    </submittedName>
</protein>
<organism evidence="2 3">
    <name type="scientific">Sporofaciens musculi</name>
    <dbReference type="NCBI Taxonomy" id="2681861"/>
    <lineage>
        <taxon>Bacteria</taxon>
        <taxon>Bacillati</taxon>
        <taxon>Bacillota</taxon>
        <taxon>Clostridia</taxon>
        <taxon>Lachnospirales</taxon>
        <taxon>Lachnospiraceae</taxon>
        <taxon>Sporofaciens</taxon>
    </lineage>
</organism>
<dbReference type="AlphaFoldDB" id="A0A7X3SKS7"/>
<proteinExistence type="predicted"/>
<sequence length="310" mass="34133">MDIQIENHMPEGFVYEKTYDVMHGAVNGIALLIIPVKALNQFRIQLHADIEKSGVKDNFLAFLQELKQRHSTIQYTGYNGNDTITLNVESTERDDKDNLTLIVSELTSKCLECGIRNCCSQCRNVLPLRAAALDGTPVLLCENCFTQEINGTSGQNGQKENIFLGLLGAVLGTLLGAVLWVVIGMFGFIAGIAGFAMVFCGIKGYDMLGRRLSRKGIVICIVTACLMIMAAEYASLGIVIYQELGDMYYLSLVDSLALVPAFLEEPEVIQGVAKDLVIGYALAIWASFSSVRHIWRQVEQSQKPHTVVPF</sequence>
<dbReference type="RefSeq" id="WP_159753184.1">
    <property type="nucleotide sequence ID" value="NZ_WUQX01000001.1"/>
</dbReference>
<feature type="transmembrane region" description="Helical" evidence="1">
    <location>
        <begin position="188"/>
        <end position="205"/>
    </location>
</feature>
<dbReference type="Proteomes" id="UP000460412">
    <property type="component" value="Unassembled WGS sequence"/>
</dbReference>
<feature type="transmembrane region" description="Helical" evidence="1">
    <location>
        <begin position="276"/>
        <end position="295"/>
    </location>
</feature>
<feature type="transmembrane region" description="Helical" evidence="1">
    <location>
        <begin position="217"/>
        <end position="241"/>
    </location>
</feature>
<name>A0A7X3SKS7_9FIRM</name>
<keyword evidence="1" id="KW-1133">Transmembrane helix</keyword>
<evidence type="ECO:0000313" key="3">
    <source>
        <dbReference type="Proteomes" id="UP000460412"/>
    </source>
</evidence>